<dbReference type="SUPFAM" id="SSF52540">
    <property type="entry name" value="P-loop containing nucleoside triphosphate hydrolases"/>
    <property type="match status" value="1"/>
</dbReference>
<organism evidence="2 3">
    <name type="scientific">Halothiobacillus neapolitanus (strain ATCC 23641 / DSM 15147 / CIP 104769 / NCIMB 8539 / c2)</name>
    <name type="common">Thiobacillus neapolitanus</name>
    <dbReference type="NCBI Taxonomy" id="555778"/>
    <lineage>
        <taxon>Bacteria</taxon>
        <taxon>Pseudomonadati</taxon>
        <taxon>Pseudomonadota</taxon>
        <taxon>Gammaproteobacteria</taxon>
        <taxon>Chromatiales</taxon>
        <taxon>Halothiobacillaceae</taxon>
        <taxon>Halothiobacillus</taxon>
    </lineage>
</organism>
<protein>
    <submittedName>
        <fullName evidence="2">ATPase</fullName>
    </submittedName>
</protein>
<dbReference type="InterPro" id="IPR027417">
    <property type="entry name" value="P-loop_NTPase"/>
</dbReference>
<reference evidence="2 3" key="1">
    <citation type="submission" date="2009-10" db="EMBL/GenBank/DDBJ databases">
        <title>Complete sequence of Halothiobacillus neapolitanus c2.</title>
        <authorList>
            <consortium name="US DOE Joint Genome Institute"/>
            <person name="Lucas S."/>
            <person name="Copeland A."/>
            <person name="Lapidus A."/>
            <person name="Glavina del Rio T."/>
            <person name="Tice H."/>
            <person name="Bruce D."/>
            <person name="Goodwin L."/>
            <person name="Pitluck S."/>
            <person name="Davenport K."/>
            <person name="Brettin T."/>
            <person name="Detter J.C."/>
            <person name="Han C."/>
            <person name="Tapia R."/>
            <person name="Larimer F."/>
            <person name="Land M."/>
            <person name="Hauser L."/>
            <person name="Kyrpides N."/>
            <person name="Mikhailova N."/>
            <person name="Kerfeld C."/>
            <person name="Cannon G."/>
            <person name="Heinhort S."/>
        </authorList>
    </citation>
    <scope>NUCLEOTIDE SEQUENCE [LARGE SCALE GENOMIC DNA]</scope>
    <source>
        <strain evidence="3">ATCC 23641 / c2</strain>
    </source>
</reference>
<sequence length="208" mass="22668">MALTLGTRGQVVILDNTRFHVITGASGGGKSTLVAALKDLGYSTVPEAALAIMREQLECNGKILPSVDRTAFMEAVLARSIRDYETAQSLNGPVFFDRGIPEWVRYLGASAEPSAVAATSLRYASTIFVAEPWPDIYVCDHYRQHGFERAARSYETTISAYIGAGYKTCVLPKASVQERVEFIRAKLETIAQQGAPADVKTASQFRRG</sequence>
<dbReference type="Gene3D" id="3.40.50.300">
    <property type="entry name" value="P-loop containing nucleotide triphosphate hydrolases"/>
    <property type="match status" value="1"/>
</dbReference>
<gene>
    <name evidence="2" type="ordered locus">Hneap_1658</name>
</gene>
<dbReference type="EMBL" id="CP001801">
    <property type="protein sequence ID" value="ACX96484.1"/>
    <property type="molecule type" value="Genomic_DNA"/>
</dbReference>
<proteinExistence type="predicted"/>
<accession>D0L1B1</accession>
<dbReference type="InterPro" id="IPR038727">
    <property type="entry name" value="NadR/Ttd14_AAA_dom"/>
</dbReference>
<dbReference type="eggNOG" id="COG3911">
    <property type="taxonomic scope" value="Bacteria"/>
</dbReference>
<keyword evidence="3" id="KW-1185">Reference proteome</keyword>
<dbReference type="Pfam" id="PF13521">
    <property type="entry name" value="AAA_28"/>
    <property type="match status" value="1"/>
</dbReference>
<dbReference type="STRING" id="555778.Hneap_1658"/>
<dbReference type="Proteomes" id="UP000009102">
    <property type="component" value="Chromosome"/>
</dbReference>
<name>D0L1B1_HALNC</name>
<evidence type="ECO:0000313" key="3">
    <source>
        <dbReference type="Proteomes" id="UP000009102"/>
    </source>
</evidence>
<evidence type="ECO:0000313" key="2">
    <source>
        <dbReference type="EMBL" id="ACX96484.1"/>
    </source>
</evidence>
<evidence type="ECO:0000259" key="1">
    <source>
        <dbReference type="Pfam" id="PF13521"/>
    </source>
</evidence>
<dbReference type="AlphaFoldDB" id="D0L1B1"/>
<dbReference type="HOGENOM" id="CLU_114480_0_0_6"/>
<dbReference type="KEGG" id="hna:Hneap_1658"/>
<feature type="domain" description="NadR/Ttd14 AAA" evidence="1">
    <location>
        <begin position="20"/>
        <end position="179"/>
    </location>
</feature>